<dbReference type="InterPro" id="IPR036938">
    <property type="entry name" value="PAP2/HPO_sf"/>
</dbReference>
<evidence type="ECO:0000256" key="3">
    <source>
        <dbReference type="ARBA" id="ARBA00022989"/>
    </source>
</evidence>
<proteinExistence type="predicted"/>
<evidence type="ECO:0000256" key="5">
    <source>
        <dbReference type="SAM" id="MobiDB-lite"/>
    </source>
</evidence>
<dbReference type="SMART" id="SM00014">
    <property type="entry name" value="acidPPc"/>
    <property type="match status" value="1"/>
</dbReference>
<feature type="compositionally biased region" description="Polar residues" evidence="5">
    <location>
        <begin position="395"/>
        <end position="415"/>
    </location>
</feature>
<evidence type="ECO:0000256" key="2">
    <source>
        <dbReference type="ARBA" id="ARBA00022692"/>
    </source>
</evidence>
<accession>A0ABP0ELT6</accession>
<feature type="domain" description="Phosphatidic acid phosphatase type 2/haloperoxidase" evidence="7">
    <location>
        <begin position="188"/>
        <end position="325"/>
    </location>
</feature>
<feature type="transmembrane region" description="Helical" evidence="6">
    <location>
        <begin position="59"/>
        <end position="79"/>
    </location>
</feature>
<dbReference type="SUPFAM" id="SSF48317">
    <property type="entry name" value="Acid phosphatase/Vanadium-dependent haloperoxidase"/>
    <property type="match status" value="1"/>
</dbReference>
<gene>
    <name evidence="8" type="primary">AUR1</name>
    <name evidence="8" type="ORF">CAAN4_G08306</name>
</gene>
<dbReference type="Proteomes" id="UP001497600">
    <property type="component" value="Chromosome G"/>
</dbReference>
<evidence type="ECO:0000256" key="6">
    <source>
        <dbReference type="SAM" id="Phobius"/>
    </source>
</evidence>
<feature type="transmembrane region" description="Helical" evidence="6">
    <location>
        <begin position="91"/>
        <end position="114"/>
    </location>
</feature>
<evidence type="ECO:0000313" key="9">
    <source>
        <dbReference type="Proteomes" id="UP001497600"/>
    </source>
</evidence>
<protein>
    <submittedName>
        <fullName evidence="8">Inositol phosphorylceramide synthase</fullName>
    </submittedName>
</protein>
<organism evidence="8 9">
    <name type="scientific">[Candida] anglica</name>
    <dbReference type="NCBI Taxonomy" id="148631"/>
    <lineage>
        <taxon>Eukaryota</taxon>
        <taxon>Fungi</taxon>
        <taxon>Dikarya</taxon>
        <taxon>Ascomycota</taxon>
        <taxon>Saccharomycotina</taxon>
        <taxon>Pichiomycetes</taxon>
        <taxon>Debaryomycetaceae</taxon>
        <taxon>Kurtzmaniella</taxon>
    </lineage>
</organism>
<keyword evidence="2 6" id="KW-0812">Transmembrane</keyword>
<keyword evidence="9" id="KW-1185">Reference proteome</keyword>
<evidence type="ECO:0000256" key="1">
    <source>
        <dbReference type="ARBA" id="ARBA00004141"/>
    </source>
</evidence>
<comment type="subcellular location">
    <subcellularLocation>
        <location evidence="1">Membrane</location>
        <topology evidence="1">Multi-pass membrane protein</topology>
    </subcellularLocation>
</comment>
<sequence>MAILRSPIIQKPYQLFHYYFLSEKRPGSTLADLNFETNPKYSIQKFKSHPWTIQEVCHYSFLSSIIFFVFIIFPANFFLKLLILSSFVSCFLIPLTSQFFVHALPIFTWLALFFSAGKIPNSWKPAISVKVLPAMETIMYGDNLSNVLATINTAFLDIWAWLPYGILHFSAPFVVAAFIFVFAPPTSLRSYGFAFGYMNLLGVMTQIFFPAAPPWYKNAHGLEPADYSMSGSPGGLGRIDALLGIDMYTSTFSNAPVVFGAFPSLHSGAAVLDVYFLCWLFPKYKVLWWGYASWLWWSTMYLTHHYFIDLIGGAVLSLVVFNYTKYMHLPMINHSNFCRWTYTQIEKIDVANSDPLSAYSSLPHAYDLETGLPSDSSITSSNFYNHPSVDAVHGSSPSVNEFEMSTLSRSRQPSRSLAPPTSAADSSTSASAQIGISSAALRSTSSLNIAHEEEEESIQASETLSQSSMEHSAVPSVFEGEHGNARSISSNASTTSLEDEAPQSSVVTPAAAGTTPTVQPKKQQTKKSKKKSSKNSR</sequence>
<feature type="region of interest" description="Disordered" evidence="5">
    <location>
        <begin position="451"/>
        <end position="537"/>
    </location>
</feature>
<dbReference type="PANTHER" id="PTHR31310:SF11">
    <property type="entry name" value="INOSITOL PHOSPHORYLCERAMIDE SYNTHASE CATALYTIC SUBUNIT AUR1"/>
    <property type="match status" value="1"/>
</dbReference>
<dbReference type="Gene3D" id="1.20.144.10">
    <property type="entry name" value="Phosphatidic acid phosphatase type 2/haloperoxidase"/>
    <property type="match status" value="1"/>
</dbReference>
<evidence type="ECO:0000256" key="4">
    <source>
        <dbReference type="ARBA" id="ARBA00023136"/>
    </source>
</evidence>
<dbReference type="Pfam" id="PF14378">
    <property type="entry name" value="PAP2_3"/>
    <property type="match status" value="1"/>
</dbReference>
<dbReference type="CDD" id="cd03386">
    <property type="entry name" value="PAP2_Aur1_like"/>
    <property type="match status" value="1"/>
</dbReference>
<dbReference type="EMBL" id="OZ004259">
    <property type="protein sequence ID" value="CAK7917396.1"/>
    <property type="molecule type" value="Genomic_DNA"/>
</dbReference>
<dbReference type="PANTHER" id="PTHR31310">
    <property type="match status" value="1"/>
</dbReference>
<dbReference type="InterPro" id="IPR052185">
    <property type="entry name" value="IPC_Synthase-Related"/>
</dbReference>
<feature type="region of interest" description="Disordered" evidence="5">
    <location>
        <begin position="393"/>
        <end position="430"/>
    </location>
</feature>
<keyword evidence="4 6" id="KW-0472">Membrane</keyword>
<dbReference type="InterPro" id="IPR000326">
    <property type="entry name" value="PAP2/HPO"/>
</dbReference>
<feature type="compositionally biased region" description="Polar residues" evidence="5">
    <location>
        <begin position="458"/>
        <end position="470"/>
    </location>
</feature>
<feature type="compositionally biased region" description="Low complexity" evidence="5">
    <location>
        <begin position="418"/>
        <end position="430"/>
    </location>
</feature>
<keyword evidence="3 6" id="KW-1133">Transmembrane helix</keyword>
<evidence type="ECO:0000313" key="8">
    <source>
        <dbReference type="EMBL" id="CAK7917396.1"/>
    </source>
</evidence>
<feature type="compositionally biased region" description="Polar residues" evidence="5">
    <location>
        <begin position="486"/>
        <end position="496"/>
    </location>
</feature>
<feature type="transmembrane region" description="Helical" evidence="6">
    <location>
        <begin position="190"/>
        <end position="209"/>
    </location>
</feature>
<dbReference type="InterPro" id="IPR026841">
    <property type="entry name" value="Aur1/Ipt1"/>
</dbReference>
<feature type="compositionally biased region" description="Basic residues" evidence="5">
    <location>
        <begin position="523"/>
        <end position="537"/>
    </location>
</feature>
<reference evidence="8 9" key="1">
    <citation type="submission" date="2024-01" db="EMBL/GenBank/DDBJ databases">
        <authorList>
            <consortium name="Genoscope - CEA"/>
            <person name="William W."/>
        </authorList>
    </citation>
    <scope>NUCLEOTIDE SEQUENCE [LARGE SCALE GENOMIC DNA]</scope>
    <source>
        <strain evidence="8 9">29B2s-10</strain>
    </source>
</reference>
<name>A0ABP0ELT6_9ASCO</name>
<feature type="compositionally biased region" description="Low complexity" evidence="5">
    <location>
        <begin position="506"/>
        <end position="522"/>
    </location>
</feature>
<evidence type="ECO:0000259" key="7">
    <source>
        <dbReference type="SMART" id="SM00014"/>
    </source>
</evidence>
<feature type="transmembrane region" description="Helical" evidence="6">
    <location>
        <begin position="158"/>
        <end position="183"/>
    </location>
</feature>